<dbReference type="AlphaFoldDB" id="A0A1Z9YUU7"/>
<evidence type="ECO:0000313" key="1">
    <source>
        <dbReference type="EMBL" id="OUY06006.1"/>
    </source>
</evidence>
<organism evidence="1 2">
    <name type="scientific">Acinetobacter populi</name>
    <dbReference type="NCBI Taxonomy" id="1582270"/>
    <lineage>
        <taxon>Bacteria</taxon>
        <taxon>Pseudomonadati</taxon>
        <taxon>Pseudomonadota</taxon>
        <taxon>Gammaproteobacteria</taxon>
        <taxon>Moraxellales</taxon>
        <taxon>Moraxellaceae</taxon>
        <taxon>Acinetobacter</taxon>
    </lineage>
</organism>
<comment type="caution">
    <text evidence="1">The sequence shown here is derived from an EMBL/GenBank/DDBJ whole genome shotgun (WGS) entry which is preliminary data.</text>
</comment>
<sequence length="165" mass="19073">MLRIGSKSISSFLVLKKRTLTTSEKELAYSVFGTQLKLENIHIVAHRLVLQHYAVSPNGNIYFHQKDWRADFSQESIALQSWLIHELVHVWQLQQGIAVVKKALFDRRYQYAIQAGKSFLHYGIEQQAQMVQDYFLKSRTGQNCDDLKACIPFLKPTMKTSSEVI</sequence>
<name>A0A1Z9YUU7_9GAMM</name>
<dbReference type="EMBL" id="NEXX01000006">
    <property type="protein sequence ID" value="OUY06006.1"/>
    <property type="molecule type" value="Genomic_DNA"/>
</dbReference>
<evidence type="ECO:0000313" key="2">
    <source>
        <dbReference type="Proteomes" id="UP000196536"/>
    </source>
</evidence>
<keyword evidence="2" id="KW-1185">Reference proteome</keyword>
<reference evidence="1 2" key="1">
    <citation type="submission" date="2017-05" db="EMBL/GenBank/DDBJ databases">
        <title>Acinetobacter populi ANC 5415 (= PBJ7), whole genome shotgun sequencing project.</title>
        <authorList>
            <person name="Nemec A."/>
            <person name="Radolfova-Krizova L."/>
        </authorList>
    </citation>
    <scope>NUCLEOTIDE SEQUENCE [LARGE SCALE GENOMIC DNA]</scope>
    <source>
        <strain evidence="1 2">PBJ7</strain>
    </source>
</reference>
<dbReference type="OrthoDB" id="8686772at2"/>
<proteinExistence type="predicted"/>
<protein>
    <submittedName>
        <fullName evidence="1">Type IV secretion protein Rhs</fullName>
    </submittedName>
</protein>
<dbReference type="Proteomes" id="UP000196536">
    <property type="component" value="Unassembled WGS sequence"/>
</dbReference>
<gene>
    <name evidence="1" type="ORF">CAP51_14945</name>
</gene>
<dbReference type="RefSeq" id="WP_087621559.1">
    <property type="nucleotide sequence ID" value="NZ_NEXX01000006.1"/>
</dbReference>
<accession>A0A1Z9YUU7</accession>